<feature type="compositionally biased region" description="Low complexity" evidence="1">
    <location>
        <begin position="406"/>
        <end position="420"/>
    </location>
</feature>
<sequence length="548" mass="60979">MRYDNWDVLLYPGNSKVPIQEFKTDCQVARDVDSPYLINHDLATRARSSGDLTTWGRVPVVTCFIGSLKAGEPMRVSIFSWSPPVPSSITLATMLTGHIVIFEARVLIDGACVATDLFSRDTQWPFILEHAFIDDYNGDPLLLRFPSFYPETLTMSLNDANESLGRIKVLITECVSHPGHLRSFQRVRETVVFNFQHVPLNALEDAQIAWPNPSMWFHPLRQPCINPHGRKIDQETSTKAKGREDAYLERHVFGPDEQDDNLTPRMASYFPVTPRPATLRATTGISARPRTPGKPAEVQGYSLLEDCEHTPRPQFQHGNFRRYSDVAFASLPYGRAQRTESEQRYPWEELTTNSGHPHIGQFPQAPAQHPLVGRVARENVPGNTRPSIDYGHARSSRDDIPMPDYSSSSSRATSGISGSSLNQRMQRSATTDRMSIDSSDPLRNPKLVHHLLSDLPHDLLYLNADDDLCLSGHQLTRPGILAGALSESTQATSVDLFTSSGLQKPSQIRSHATSGSSMEIDMPPPLPEPAMDSSEVDADLSNMDSSQN</sequence>
<gene>
    <name evidence="2" type="ORF">PDE_05860</name>
</gene>
<feature type="compositionally biased region" description="Polar residues" evidence="1">
    <location>
        <begin position="505"/>
        <end position="517"/>
    </location>
</feature>
<keyword evidence="3" id="KW-1185">Reference proteome</keyword>
<evidence type="ECO:0000256" key="1">
    <source>
        <dbReference type="SAM" id="MobiDB-lite"/>
    </source>
</evidence>
<feature type="compositionally biased region" description="Basic and acidic residues" evidence="1">
    <location>
        <begin position="391"/>
        <end position="400"/>
    </location>
</feature>
<dbReference type="OrthoDB" id="5417628at2759"/>
<dbReference type="AlphaFoldDB" id="S8B871"/>
<name>S8B871_PENO1</name>
<dbReference type="EMBL" id="KB644412">
    <property type="protein sequence ID" value="EPS30907.1"/>
    <property type="molecule type" value="Genomic_DNA"/>
</dbReference>
<reference evidence="2 3" key="1">
    <citation type="journal article" date="2013" name="PLoS ONE">
        <title>Genomic and secretomic analyses reveal unique features of the lignocellulolytic enzyme system of Penicillium decumbens.</title>
        <authorList>
            <person name="Liu G."/>
            <person name="Zhang L."/>
            <person name="Wei X."/>
            <person name="Zou G."/>
            <person name="Qin Y."/>
            <person name="Ma L."/>
            <person name="Li J."/>
            <person name="Zheng H."/>
            <person name="Wang S."/>
            <person name="Wang C."/>
            <person name="Xun L."/>
            <person name="Zhao G.-P."/>
            <person name="Zhou Z."/>
            <person name="Qu Y."/>
        </authorList>
    </citation>
    <scope>NUCLEOTIDE SEQUENCE [LARGE SCALE GENOMIC DNA]</scope>
    <source>
        <strain evidence="3">114-2 / CGMCC 5302</strain>
    </source>
</reference>
<dbReference type="STRING" id="933388.S8B871"/>
<accession>S8B871</accession>
<dbReference type="HOGENOM" id="CLU_497048_0_0_1"/>
<evidence type="ECO:0000313" key="3">
    <source>
        <dbReference type="Proteomes" id="UP000019376"/>
    </source>
</evidence>
<evidence type="ECO:0000313" key="2">
    <source>
        <dbReference type="EMBL" id="EPS30907.1"/>
    </source>
</evidence>
<organism evidence="2 3">
    <name type="scientific">Penicillium oxalicum (strain 114-2 / CGMCC 5302)</name>
    <name type="common">Penicillium decumbens</name>
    <dbReference type="NCBI Taxonomy" id="933388"/>
    <lineage>
        <taxon>Eukaryota</taxon>
        <taxon>Fungi</taxon>
        <taxon>Dikarya</taxon>
        <taxon>Ascomycota</taxon>
        <taxon>Pezizomycotina</taxon>
        <taxon>Eurotiomycetes</taxon>
        <taxon>Eurotiomycetidae</taxon>
        <taxon>Eurotiales</taxon>
        <taxon>Aspergillaceae</taxon>
        <taxon>Penicillium</taxon>
    </lineage>
</organism>
<protein>
    <submittedName>
        <fullName evidence="2">Uncharacterized protein</fullName>
    </submittedName>
</protein>
<feature type="region of interest" description="Disordered" evidence="1">
    <location>
        <begin position="505"/>
        <end position="548"/>
    </location>
</feature>
<feature type="region of interest" description="Disordered" evidence="1">
    <location>
        <begin position="378"/>
        <end position="441"/>
    </location>
</feature>
<feature type="compositionally biased region" description="Polar residues" evidence="1">
    <location>
        <begin position="421"/>
        <end position="438"/>
    </location>
</feature>
<proteinExistence type="predicted"/>
<dbReference type="Proteomes" id="UP000019376">
    <property type="component" value="Unassembled WGS sequence"/>
</dbReference>
<dbReference type="eggNOG" id="ENOG502SNQW">
    <property type="taxonomic scope" value="Eukaryota"/>
</dbReference>